<proteinExistence type="predicted"/>
<keyword evidence="1" id="KW-0472">Membrane</keyword>
<organism evidence="2 3">
    <name type="scientific">Brachionus calyciflorus</name>
    <dbReference type="NCBI Taxonomy" id="104777"/>
    <lineage>
        <taxon>Eukaryota</taxon>
        <taxon>Metazoa</taxon>
        <taxon>Spiralia</taxon>
        <taxon>Gnathifera</taxon>
        <taxon>Rotifera</taxon>
        <taxon>Eurotatoria</taxon>
        <taxon>Monogononta</taxon>
        <taxon>Pseudotrocha</taxon>
        <taxon>Ploima</taxon>
        <taxon>Brachionidae</taxon>
        <taxon>Brachionus</taxon>
    </lineage>
</organism>
<evidence type="ECO:0000256" key="1">
    <source>
        <dbReference type="SAM" id="Phobius"/>
    </source>
</evidence>
<accession>A0A814S857</accession>
<feature type="non-terminal residue" evidence="2">
    <location>
        <position position="142"/>
    </location>
</feature>
<evidence type="ECO:0000313" key="2">
    <source>
        <dbReference type="EMBL" id="CAF1143898.1"/>
    </source>
</evidence>
<gene>
    <name evidence="2" type="ORF">OXX778_LOCUS23012</name>
</gene>
<keyword evidence="3" id="KW-1185">Reference proteome</keyword>
<evidence type="ECO:0000313" key="3">
    <source>
        <dbReference type="Proteomes" id="UP000663879"/>
    </source>
</evidence>
<name>A0A814S857_9BILA</name>
<dbReference type="EMBL" id="CAJNOC010010880">
    <property type="protein sequence ID" value="CAF1143898.1"/>
    <property type="molecule type" value="Genomic_DNA"/>
</dbReference>
<protein>
    <submittedName>
        <fullName evidence="2">Uncharacterized protein</fullName>
    </submittedName>
</protein>
<keyword evidence="1" id="KW-1133">Transmembrane helix</keyword>
<reference evidence="2" key="1">
    <citation type="submission" date="2021-02" db="EMBL/GenBank/DDBJ databases">
        <authorList>
            <person name="Nowell W R."/>
        </authorList>
    </citation>
    <scope>NUCLEOTIDE SEQUENCE</scope>
    <source>
        <strain evidence="2">Ploen Becks lab</strain>
    </source>
</reference>
<sequence length="142" mass="16235">MDLINKYKESLKDKVQLRKRGTKKYNSLTLINFLILSNLIIPIISGATIKKTVETTKANNSTKSTIVSVEPFNVLRDNFRACTGETDKNLKNLNDLCKYEPDGSNRIVENYLINEKIELKDREETKITMHILGKTSHDVYGN</sequence>
<feature type="transmembrane region" description="Helical" evidence="1">
    <location>
        <begin position="28"/>
        <end position="49"/>
    </location>
</feature>
<dbReference type="Proteomes" id="UP000663879">
    <property type="component" value="Unassembled WGS sequence"/>
</dbReference>
<dbReference type="AlphaFoldDB" id="A0A814S857"/>
<comment type="caution">
    <text evidence="2">The sequence shown here is derived from an EMBL/GenBank/DDBJ whole genome shotgun (WGS) entry which is preliminary data.</text>
</comment>
<keyword evidence="1" id="KW-0812">Transmembrane</keyword>